<proteinExistence type="inferred from homology"/>
<dbReference type="Gene3D" id="3.90.70.10">
    <property type="entry name" value="Cysteine proteinases"/>
    <property type="match status" value="1"/>
</dbReference>
<dbReference type="OrthoDB" id="816927at2759"/>
<dbReference type="GO" id="GO:0051603">
    <property type="term" value="P:proteolysis involved in protein catabolic process"/>
    <property type="evidence" value="ECO:0000318"/>
    <property type="project" value="GO_Central"/>
</dbReference>
<dbReference type="OMA" id="IYFEPRC"/>
<dbReference type="InterPro" id="IPR039417">
    <property type="entry name" value="Peptidase_C1A_papain-like"/>
</dbReference>
<evidence type="ECO:0000256" key="7">
    <source>
        <dbReference type="ARBA" id="ARBA00023180"/>
    </source>
</evidence>
<evidence type="ECO:0000256" key="9">
    <source>
        <dbReference type="SAM" id="SignalP"/>
    </source>
</evidence>
<dbReference type="SUPFAM" id="SSF54001">
    <property type="entry name" value="Cysteine proteinases"/>
    <property type="match status" value="1"/>
</dbReference>
<evidence type="ECO:0000256" key="4">
    <source>
        <dbReference type="ARBA" id="ARBA00022801"/>
    </source>
</evidence>
<evidence type="ECO:0000259" key="11">
    <source>
        <dbReference type="SMART" id="SM00848"/>
    </source>
</evidence>
<evidence type="ECO:0000256" key="3">
    <source>
        <dbReference type="ARBA" id="ARBA00022729"/>
    </source>
</evidence>
<dbReference type="InterPro" id="IPR025661">
    <property type="entry name" value="Pept_asp_AS"/>
</dbReference>
<evidence type="ECO:0000313" key="12">
    <source>
        <dbReference type="EMBL" id="OAY57584.1"/>
    </source>
</evidence>
<evidence type="ECO:0000256" key="8">
    <source>
        <dbReference type="ARBA" id="ARBA00069575"/>
    </source>
</evidence>
<dbReference type="SMART" id="SM00848">
    <property type="entry name" value="Inhibitor_I29"/>
    <property type="match status" value="1"/>
</dbReference>
<dbReference type="InterPro" id="IPR013201">
    <property type="entry name" value="Prot_inhib_I29"/>
</dbReference>
<dbReference type="GO" id="GO:0004197">
    <property type="term" value="F:cysteine-type endopeptidase activity"/>
    <property type="evidence" value="ECO:0000318"/>
    <property type="project" value="GO_Central"/>
</dbReference>
<dbReference type="PROSITE" id="PS00639">
    <property type="entry name" value="THIOL_PROTEASE_HIS"/>
    <property type="match status" value="1"/>
</dbReference>
<keyword evidence="6" id="KW-1015">Disulfide bond</keyword>
<comment type="caution">
    <text evidence="12">The sequence shown here is derived from an EMBL/GenBank/DDBJ whole genome shotgun (WGS) entry which is preliminary data.</text>
</comment>
<dbReference type="AlphaFoldDB" id="A0A2C9WCQ7"/>
<dbReference type="EMBL" id="CM004388">
    <property type="protein sequence ID" value="OAY57584.1"/>
    <property type="molecule type" value="Genomic_DNA"/>
</dbReference>
<feature type="domain" description="Cathepsin propeptide inhibitor" evidence="11">
    <location>
        <begin position="39"/>
        <end position="96"/>
    </location>
</feature>
<dbReference type="STRING" id="3983.A0A2C9WCQ7"/>
<comment type="similarity">
    <text evidence="1">Belongs to the peptidase C1 family.</text>
</comment>
<keyword evidence="5" id="KW-0788">Thiol protease</keyword>
<dbReference type="GO" id="GO:0005764">
    <property type="term" value="C:lysosome"/>
    <property type="evidence" value="ECO:0000318"/>
    <property type="project" value="GO_Central"/>
</dbReference>
<keyword evidence="2" id="KW-0645">Protease</keyword>
<dbReference type="InterPro" id="IPR025660">
    <property type="entry name" value="Pept_his_AS"/>
</dbReference>
<accession>A0A2C9WCQ7</accession>
<sequence length="340" mass="37592">MALTIQYRRICLALIFIFGAVVSQAAARTLQDTLMYERHEEWMTRFGRVYKDLKEKEIRKKIFKENVERIDSFNSVAGKPYKLGINQFADLTNEEFKTSRNRFKGHICSAQEGPFRYENVSAVPSSMDWRKKGAVTAIKDQGQCGSCWAFSAVAAVEGITQLSTGKLISLSEQELVDCDTKGEDQGCQGGLMDDAFKFIEQNQGLTTEANYPYEGSDGTCNTKKEANHAAKITDYEDVPANNEAALMKAVAKQPVAVAIDAGGFEFQFYSSGIFTGTCGTELDHGVAAVGYGESNGMKYWLVKNSWGTQWGEEGYIRMQKDVDAKEGLCGIAMQASYPTA</sequence>
<dbReference type="FunFam" id="3.90.70.10:FF:000023">
    <property type="entry name" value="Senescence-specific cysteine protease SAG39"/>
    <property type="match status" value="1"/>
</dbReference>
<dbReference type="Pfam" id="PF08246">
    <property type="entry name" value="Inhibitor_I29"/>
    <property type="match status" value="1"/>
</dbReference>
<feature type="signal peptide" evidence="9">
    <location>
        <begin position="1"/>
        <end position="27"/>
    </location>
</feature>
<dbReference type="InterPro" id="IPR013128">
    <property type="entry name" value="Peptidase_C1A"/>
</dbReference>
<gene>
    <name evidence="12" type="ORF">MANES_02G108300v8</name>
</gene>
<dbReference type="Pfam" id="PF00112">
    <property type="entry name" value="Peptidase_C1"/>
    <property type="match status" value="1"/>
</dbReference>
<dbReference type="PROSITE" id="PS00640">
    <property type="entry name" value="THIOL_PROTEASE_ASN"/>
    <property type="match status" value="1"/>
</dbReference>
<organism evidence="12 13">
    <name type="scientific">Manihot esculenta</name>
    <name type="common">Cassava</name>
    <name type="synonym">Jatropha manihot</name>
    <dbReference type="NCBI Taxonomy" id="3983"/>
    <lineage>
        <taxon>Eukaryota</taxon>
        <taxon>Viridiplantae</taxon>
        <taxon>Streptophyta</taxon>
        <taxon>Embryophyta</taxon>
        <taxon>Tracheophyta</taxon>
        <taxon>Spermatophyta</taxon>
        <taxon>Magnoliopsida</taxon>
        <taxon>eudicotyledons</taxon>
        <taxon>Gunneridae</taxon>
        <taxon>Pentapetalae</taxon>
        <taxon>rosids</taxon>
        <taxon>fabids</taxon>
        <taxon>Malpighiales</taxon>
        <taxon>Euphorbiaceae</taxon>
        <taxon>Crotonoideae</taxon>
        <taxon>Manihoteae</taxon>
        <taxon>Manihot</taxon>
    </lineage>
</organism>
<keyword evidence="3 9" id="KW-0732">Signal</keyword>
<reference evidence="13" key="1">
    <citation type="journal article" date="2016" name="Nat. Biotechnol.">
        <title>Sequencing wild and cultivated cassava and related species reveals extensive interspecific hybridization and genetic diversity.</title>
        <authorList>
            <person name="Bredeson J.V."/>
            <person name="Lyons J.B."/>
            <person name="Prochnik S.E."/>
            <person name="Wu G.A."/>
            <person name="Ha C.M."/>
            <person name="Edsinger-Gonzales E."/>
            <person name="Grimwood J."/>
            <person name="Schmutz J."/>
            <person name="Rabbi I.Y."/>
            <person name="Egesi C."/>
            <person name="Nauluvula P."/>
            <person name="Lebot V."/>
            <person name="Ndunguru J."/>
            <person name="Mkamilo G."/>
            <person name="Bart R.S."/>
            <person name="Setter T.L."/>
            <person name="Gleadow R.M."/>
            <person name="Kulakow P."/>
            <person name="Ferguson M.E."/>
            <person name="Rounsley S."/>
            <person name="Rokhsar D.S."/>
        </authorList>
    </citation>
    <scope>NUCLEOTIDE SEQUENCE [LARGE SCALE GENOMIC DNA]</scope>
    <source>
        <strain evidence="13">cv. AM560-2</strain>
    </source>
</reference>
<keyword evidence="7" id="KW-0325">Glycoprotein</keyword>
<dbReference type="PANTHER" id="PTHR12411">
    <property type="entry name" value="CYSTEINE PROTEASE FAMILY C1-RELATED"/>
    <property type="match status" value="1"/>
</dbReference>
<evidence type="ECO:0000256" key="6">
    <source>
        <dbReference type="ARBA" id="ARBA00023157"/>
    </source>
</evidence>
<dbReference type="InterPro" id="IPR000668">
    <property type="entry name" value="Peptidase_C1A_C"/>
</dbReference>
<evidence type="ECO:0000256" key="2">
    <source>
        <dbReference type="ARBA" id="ARBA00022670"/>
    </source>
</evidence>
<evidence type="ECO:0000256" key="1">
    <source>
        <dbReference type="ARBA" id="ARBA00008455"/>
    </source>
</evidence>
<keyword evidence="4" id="KW-0378">Hydrolase</keyword>
<dbReference type="GO" id="GO:0005615">
    <property type="term" value="C:extracellular space"/>
    <property type="evidence" value="ECO:0000318"/>
    <property type="project" value="GO_Central"/>
</dbReference>
<feature type="domain" description="Peptidase C1A papain C-terminal" evidence="10">
    <location>
        <begin position="123"/>
        <end position="339"/>
    </location>
</feature>
<dbReference type="InterPro" id="IPR000169">
    <property type="entry name" value="Pept_cys_AS"/>
</dbReference>
<dbReference type="PRINTS" id="PR00705">
    <property type="entry name" value="PAPAIN"/>
</dbReference>
<feature type="chain" id="PRO_5018636059" description="Vignain" evidence="9">
    <location>
        <begin position="28"/>
        <end position="340"/>
    </location>
</feature>
<evidence type="ECO:0000259" key="10">
    <source>
        <dbReference type="SMART" id="SM00645"/>
    </source>
</evidence>
<protein>
    <recommendedName>
        <fullName evidence="8">Vignain</fullName>
    </recommendedName>
</protein>
<dbReference type="CDD" id="cd02248">
    <property type="entry name" value="Peptidase_C1A"/>
    <property type="match status" value="1"/>
</dbReference>
<dbReference type="Proteomes" id="UP000091857">
    <property type="component" value="Chromosome 2"/>
</dbReference>
<dbReference type="SMART" id="SM00645">
    <property type="entry name" value="Pept_C1"/>
    <property type="match status" value="1"/>
</dbReference>
<evidence type="ECO:0000256" key="5">
    <source>
        <dbReference type="ARBA" id="ARBA00022807"/>
    </source>
</evidence>
<dbReference type="PROSITE" id="PS00139">
    <property type="entry name" value="THIOL_PROTEASE_CYS"/>
    <property type="match status" value="1"/>
</dbReference>
<dbReference type="Gramene" id="Manes.02G108300.1.v8.1">
    <property type="protein sequence ID" value="Manes.02G108300.1.v8.1.CDS"/>
    <property type="gene ID" value="Manes.02G108300.v8.1"/>
</dbReference>
<keyword evidence="13" id="KW-1185">Reference proteome</keyword>
<dbReference type="InterPro" id="IPR038765">
    <property type="entry name" value="Papain-like_cys_pep_sf"/>
</dbReference>
<evidence type="ECO:0000313" key="13">
    <source>
        <dbReference type="Proteomes" id="UP000091857"/>
    </source>
</evidence>
<name>A0A2C9WCQ7_MANES</name>